<protein>
    <submittedName>
        <fullName evidence="3">Uncharacterized protein</fullName>
    </submittedName>
</protein>
<dbReference type="InterPro" id="IPR019422">
    <property type="entry name" value="7TM_GPCR_serpentine_rcpt_Srh"/>
</dbReference>
<dbReference type="WBParaSite" id="MBELARI_LOCUS2324">
    <property type="protein sequence ID" value="MBELARI_LOCUS2324"/>
    <property type="gene ID" value="MBELARI_LOCUS2324"/>
</dbReference>
<feature type="transmembrane region" description="Helical" evidence="1">
    <location>
        <begin position="143"/>
        <end position="168"/>
    </location>
</feature>
<accession>A0AAF3F8U7</accession>
<keyword evidence="1" id="KW-1133">Transmembrane helix</keyword>
<feature type="transmembrane region" description="Helical" evidence="1">
    <location>
        <begin position="174"/>
        <end position="196"/>
    </location>
</feature>
<evidence type="ECO:0000313" key="3">
    <source>
        <dbReference type="WBParaSite" id="MBELARI_LOCUS2324"/>
    </source>
</evidence>
<organism evidence="2 3">
    <name type="scientific">Mesorhabditis belari</name>
    <dbReference type="NCBI Taxonomy" id="2138241"/>
    <lineage>
        <taxon>Eukaryota</taxon>
        <taxon>Metazoa</taxon>
        <taxon>Ecdysozoa</taxon>
        <taxon>Nematoda</taxon>
        <taxon>Chromadorea</taxon>
        <taxon>Rhabditida</taxon>
        <taxon>Rhabditina</taxon>
        <taxon>Rhabditomorpha</taxon>
        <taxon>Rhabditoidea</taxon>
        <taxon>Rhabditidae</taxon>
        <taxon>Mesorhabditinae</taxon>
        <taxon>Mesorhabditis</taxon>
    </lineage>
</organism>
<keyword evidence="1" id="KW-0472">Membrane</keyword>
<evidence type="ECO:0000313" key="2">
    <source>
        <dbReference type="Proteomes" id="UP000887575"/>
    </source>
</evidence>
<feature type="transmembrane region" description="Helical" evidence="1">
    <location>
        <begin position="101"/>
        <end position="122"/>
    </location>
</feature>
<evidence type="ECO:0000256" key="1">
    <source>
        <dbReference type="SAM" id="Phobius"/>
    </source>
</evidence>
<feature type="transmembrane region" description="Helical" evidence="1">
    <location>
        <begin position="43"/>
        <end position="66"/>
    </location>
</feature>
<reference evidence="3" key="1">
    <citation type="submission" date="2024-02" db="UniProtKB">
        <authorList>
            <consortium name="WormBaseParasite"/>
        </authorList>
    </citation>
    <scope>IDENTIFICATION</scope>
</reference>
<dbReference type="Proteomes" id="UP000887575">
    <property type="component" value="Unassembled WGS sequence"/>
</dbReference>
<sequence>MMVVLLTLCATTFGLSLLFLLTTYLHRAVALAPLHWKKPLAVYYIIFSFLSNVIGICAIAYALNLCLSYNSVDPQFEAIRSFSEILYLEASFNVFLTNPALLPLCGIFLLTIIVTILLMYKFSVNASASKKTRQKQDLLFRLTLIQLFVLLTSIGLPALALFFSALGWLHLPEIFLFCIFAPLTMHSPGYCIAIICTPFYRKILRQCITVTKMQKG</sequence>
<proteinExistence type="predicted"/>
<dbReference type="Pfam" id="PF10318">
    <property type="entry name" value="7TM_GPCR_Srh"/>
    <property type="match status" value="1"/>
</dbReference>
<name>A0AAF3F8U7_9BILA</name>
<keyword evidence="2" id="KW-1185">Reference proteome</keyword>
<keyword evidence="1" id="KW-0812">Transmembrane</keyword>
<dbReference type="AlphaFoldDB" id="A0AAF3F8U7"/>